<accession>A0A8S5S502</accession>
<sequence>MKFDAQNASIAALIKRYDIGLKTESKNGKEVLTGAIYALETRKLKSDNAMEIIRARKPEIYNYLIDRRNAEIKAAEERQAKIDAIEGLKELKAARADLASWHKEFEKSFDDVGGLGVRSKPNYDLKAMSEKYPRAAAYIKADAWAYAANFEKASAGRKAKERIINGEEPALVLREMEEEWDEACRSHIWD</sequence>
<organism evidence="1">
    <name type="scientific">Myoviridae sp. cthAo37</name>
    <dbReference type="NCBI Taxonomy" id="2827701"/>
    <lineage>
        <taxon>Viruses</taxon>
        <taxon>Duplodnaviria</taxon>
        <taxon>Heunggongvirae</taxon>
        <taxon>Uroviricota</taxon>
        <taxon>Caudoviricetes</taxon>
    </lineage>
</organism>
<dbReference type="EMBL" id="BK032529">
    <property type="protein sequence ID" value="DAF46017.1"/>
    <property type="molecule type" value="Genomic_DNA"/>
</dbReference>
<evidence type="ECO:0000313" key="1">
    <source>
        <dbReference type="EMBL" id="DAF46017.1"/>
    </source>
</evidence>
<name>A0A8S5S502_9CAUD</name>
<proteinExistence type="predicted"/>
<protein>
    <submittedName>
        <fullName evidence="1">Uncharacterized protein</fullName>
    </submittedName>
</protein>
<reference evidence="1" key="1">
    <citation type="journal article" date="2021" name="Proc. Natl. Acad. Sci. U.S.A.">
        <title>A Catalog of Tens of Thousands of Viruses from Human Metagenomes Reveals Hidden Associations with Chronic Diseases.</title>
        <authorList>
            <person name="Tisza M.J."/>
            <person name="Buck C.B."/>
        </authorList>
    </citation>
    <scope>NUCLEOTIDE SEQUENCE</scope>
    <source>
        <strain evidence="1">CthAo37</strain>
    </source>
</reference>